<feature type="transmembrane region" description="Helical" evidence="7">
    <location>
        <begin position="152"/>
        <end position="171"/>
    </location>
</feature>
<evidence type="ECO:0000256" key="3">
    <source>
        <dbReference type="ARBA" id="ARBA00022989"/>
    </source>
</evidence>
<protein>
    <submittedName>
        <fullName evidence="9">Fatty acid hydroxylase domain-containing protein</fullName>
    </submittedName>
</protein>
<dbReference type="RefSeq" id="WP_017364422.1">
    <property type="nucleotide sequence ID" value="NZ_OX458332.1"/>
</dbReference>
<keyword evidence="4" id="KW-0560">Oxidoreductase</keyword>
<gene>
    <name evidence="9" type="ORF">MCNOR_0289</name>
</gene>
<evidence type="ECO:0000313" key="9">
    <source>
        <dbReference type="EMBL" id="CAI8731503.1"/>
    </source>
</evidence>
<evidence type="ECO:0000313" key="10">
    <source>
        <dbReference type="Proteomes" id="UP001158598"/>
    </source>
</evidence>
<name>A0AA35UC24_METCP</name>
<dbReference type="GO" id="GO:0008610">
    <property type="term" value="P:lipid biosynthetic process"/>
    <property type="evidence" value="ECO:0007669"/>
    <property type="project" value="InterPro"/>
</dbReference>
<dbReference type="EMBL" id="OX458332">
    <property type="protein sequence ID" value="CAI8731503.1"/>
    <property type="molecule type" value="Genomic_DNA"/>
</dbReference>
<dbReference type="InterPro" id="IPR021327">
    <property type="entry name" value="DUF2934"/>
</dbReference>
<keyword evidence="2 7" id="KW-0812">Transmembrane</keyword>
<feature type="domain" description="Fatty acid hydroxylase" evidence="8">
    <location>
        <begin position="106"/>
        <end position="240"/>
    </location>
</feature>
<evidence type="ECO:0000256" key="2">
    <source>
        <dbReference type="ARBA" id="ARBA00022692"/>
    </source>
</evidence>
<dbReference type="AlphaFoldDB" id="A0AA35UC24"/>
<sequence>MILSNLTSHLKLPGIDRLGQDLAVEDVLPAVILLTFAFLMAAEVRLGRGGRANPSVRKSYRTNLSLFLFNDLLMSALSVSSLLILAERHTGGGLLAGVSNSWLRGLLALLLLDLVLYCWHWASHRLSWLWLFHKVHHSDRSMNVTTGFRLHFVEVLLTVLVKAGFIVITGVHAAQVLLSEALITLAVLFHHADVSFPGERRLGRLFVVPSLHRVHHSALRSEHDRNYGALFSFWDRLFGTLLEVRPAQIGLREVDALGFVETLKFGFTYAYGSTPLPLRLHSGQSLEPMIAEAAYFRAEKRGFIPGFEMFDWLAAEREIEERMNVGRINAGTARRTP</sequence>
<dbReference type="PANTHER" id="PTHR21624">
    <property type="entry name" value="STEROL DESATURASE-RELATED PROTEIN"/>
    <property type="match status" value="1"/>
</dbReference>
<accession>A0AA35UC24</accession>
<dbReference type="InterPro" id="IPR006694">
    <property type="entry name" value="Fatty_acid_hydroxylase"/>
</dbReference>
<feature type="transmembrane region" description="Helical" evidence="7">
    <location>
        <begin position="27"/>
        <end position="46"/>
    </location>
</feature>
<comment type="subcellular location">
    <subcellularLocation>
        <location evidence="1">Endomembrane system</location>
        <topology evidence="1">Multi-pass membrane protein</topology>
    </subcellularLocation>
</comment>
<proteinExistence type="predicted"/>
<evidence type="ECO:0000256" key="5">
    <source>
        <dbReference type="ARBA" id="ARBA00023098"/>
    </source>
</evidence>
<evidence type="ECO:0000256" key="6">
    <source>
        <dbReference type="ARBA" id="ARBA00023136"/>
    </source>
</evidence>
<keyword evidence="3 7" id="KW-1133">Transmembrane helix</keyword>
<dbReference type="GO" id="GO:0006643">
    <property type="term" value="P:membrane lipid metabolic process"/>
    <property type="evidence" value="ECO:0007669"/>
    <property type="project" value="TreeGrafter"/>
</dbReference>
<dbReference type="Pfam" id="PF04116">
    <property type="entry name" value="FA_hydroxylase"/>
    <property type="match status" value="1"/>
</dbReference>
<evidence type="ECO:0000256" key="7">
    <source>
        <dbReference type="SAM" id="Phobius"/>
    </source>
</evidence>
<organism evidence="9 10">
    <name type="scientific">Methylococcus capsulatus</name>
    <dbReference type="NCBI Taxonomy" id="414"/>
    <lineage>
        <taxon>Bacteria</taxon>
        <taxon>Pseudomonadati</taxon>
        <taxon>Pseudomonadota</taxon>
        <taxon>Gammaproteobacteria</taxon>
        <taxon>Methylococcales</taxon>
        <taxon>Methylococcaceae</taxon>
        <taxon>Methylococcus</taxon>
    </lineage>
</organism>
<dbReference type="GO" id="GO:0050479">
    <property type="term" value="F:glyceryl-ether monooxygenase activity"/>
    <property type="evidence" value="ECO:0007669"/>
    <property type="project" value="TreeGrafter"/>
</dbReference>
<dbReference type="Pfam" id="PF11154">
    <property type="entry name" value="DUF2934"/>
    <property type="match status" value="1"/>
</dbReference>
<evidence type="ECO:0000259" key="8">
    <source>
        <dbReference type="Pfam" id="PF04116"/>
    </source>
</evidence>
<dbReference type="InterPro" id="IPR051689">
    <property type="entry name" value="Sterol_desaturase/TMEM195"/>
</dbReference>
<dbReference type="GO" id="GO:0005506">
    <property type="term" value="F:iron ion binding"/>
    <property type="evidence" value="ECO:0007669"/>
    <property type="project" value="InterPro"/>
</dbReference>
<feature type="transmembrane region" description="Helical" evidence="7">
    <location>
        <begin position="67"/>
        <end position="86"/>
    </location>
</feature>
<dbReference type="Proteomes" id="UP001158598">
    <property type="component" value="Chromosome"/>
</dbReference>
<reference evidence="9" key="1">
    <citation type="submission" date="2023-03" db="EMBL/GenBank/DDBJ databases">
        <authorList>
            <person name="Pearce D."/>
        </authorList>
    </citation>
    <scope>NUCLEOTIDE SEQUENCE</scope>
    <source>
        <strain evidence="9">Mc</strain>
    </source>
</reference>
<keyword evidence="6 7" id="KW-0472">Membrane</keyword>
<dbReference type="GO" id="GO:0016020">
    <property type="term" value="C:membrane"/>
    <property type="evidence" value="ECO:0007669"/>
    <property type="project" value="GOC"/>
</dbReference>
<keyword evidence="5" id="KW-0443">Lipid metabolism</keyword>
<evidence type="ECO:0000256" key="1">
    <source>
        <dbReference type="ARBA" id="ARBA00004127"/>
    </source>
</evidence>
<dbReference type="PANTHER" id="PTHR21624:SF1">
    <property type="entry name" value="ALKYLGLYCEROL MONOOXYGENASE"/>
    <property type="match status" value="1"/>
</dbReference>
<dbReference type="GO" id="GO:0012505">
    <property type="term" value="C:endomembrane system"/>
    <property type="evidence" value="ECO:0007669"/>
    <property type="project" value="UniProtKB-SubCell"/>
</dbReference>
<evidence type="ECO:0000256" key="4">
    <source>
        <dbReference type="ARBA" id="ARBA00023002"/>
    </source>
</evidence>
<feature type="transmembrane region" description="Helical" evidence="7">
    <location>
        <begin position="106"/>
        <end position="131"/>
    </location>
</feature>